<dbReference type="InterPro" id="IPR051704">
    <property type="entry name" value="FAD_aromatic-hydroxylase"/>
</dbReference>
<comment type="caution">
    <text evidence="2">The sequence shown here is derived from an EMBL/GenBank/DDBJ whole genome shotgun (WGS) entry which is preliminary data.</text>
</comment>
<organism evidence="2 3">
    <name type="scientific">Pseudonocardia sulfidoxydans NBRC 16205</name>
    <dbReference type="NCBI Taxonomy" id="1223511"/>
    <lineage>
        <taxon>Bacteria</taxon>
        <taxon>Bacillati</taxon>
        <taxon>Actinomycetota</taxon>
        <taxon>Actinomycetes</taxon>
        <taxon>Pseudonocardiales</taxon>
        <taxon>Pseudonocardiaceae</taxon>
        <taxon>Pseudonocardia</taxon>
    </lineage>
</organism>
<keyword evidence="3" id="KW-1185">Reference proteome</keyword>
<reference evidence="2 3" key="1">
    <citation type="submission" date="2019-07" db="EMBL/GenBank/DDBJ databases">
        <title>Whole genome shotgun sequence of Pseudonocardia sulfidoxydans NBRC 16205.</title>
        <authorList>
            <person name="Hosoyama A."/>
            <person name="Uohara A."/>
            <person name="Ohji S."/>
            <person name="Ichikawa N."/>
        </authorList>
    </citation>
    <scope>NUCLEOTIDE SEQUENCE [LARGE SCALE GENOMIC DNA]</scope>
    <source>
        <strain evidence="2 3">NBRC 16205</strain>
    </source>
</reference>
<dbReference type="InterPro" id="IPR002938">
    <property type="entry name" value="FAD-bd"/>
</dbReference>
<dbReference type="PRINTS" id="PR00420">
    <property type="entry name" value="RNGMNOXGNASE"/>
</dbReference>
<dbReference type="PANTHER" id="PTHR46865">
    <property type="entry name" value="OXIDOREDUCTASE-RELATED"/>
    <property type="match status" value="1"/>
</dbReference>
<dbReference type="RefSeq" id="WP_147101202.1">
    <property type="nucleotide sequence ID" value="NZ_BJVJ01000001.1"/>
</dbReference>
<evidence type="ECO:0000259" key="1">
    <source>
        <dbReference type="Pfam" id="PF01494"/>
    </source>
</evidence>
<dbReference type="Gene3D" id="3.30.9.10">
    <property type="entry name" value="D-Amino Acid Oxidase, subunit A, domain 2"/>
    <property type="match status" value="1"/>
</dbReference>
<dbReference type="Gene3D" id="3.50.50.60">
    <property type="entry name" value="FAD/NAD(P)-binding domain"/>
    <property type="match status" value="1"/>
</dbReference>
<gene>
    <name evidence="2" type="ORF">PSU4_00050</name>
</gene>
<dbReference type="InterPro" id="IPR036188">
    <property type="entry name" value="FAD/NAD-bd_sf"/>
</dbReference>
<dbReference type="EMBL" id="BJVJ01000001">
    <property type="protein sequence ID" value="GEL21051.1"/>
    <property type="molecule type" value="Genomic_DNA"/>
</dbReference>
<proteinExistence type="predicted"/>
<evidence type="ECO:0000313" key="3">
    <source>
        <dbReference type="Proteomes" id="UP000321685"/>
    </source>
</evidence>
<dbReference type="GO" id="GO:0071949">
    <property type="term" value="F:FAD binding"/>
    <property type="evidence" value="ECO:0007669"/>
    <property type="project" value="InterPro"/>
</dbReference>
<dbReference type="Proteomes" id="UP000321685">
    <property type="component" value="Unassembled WGS sequence"/>
</dbReference>
<feature type="domain" description="FAD-binding" evidence="1">
    <location>
        <begin position="9"/>
        <end position="166"/>
    </location>
</feature>
<dbReference type="PANTHER" id="PTHR46865:SF2">
    <property type="entry name" value="MONOOXYGENASE"/>
    <property type="match status" value="1"/>
</dbReference>
<name>A0A511D8B9_9PSEU</name>
<accession>A0A511D8B9</accession>
<protein>
    <submittedName>
        <fullName evidence="2">FAD-dependent oxidoreductase</fullName>
    </submittedName>
</protein>
<sequence length="400" mass="43395">MTNNDLTGTTVLVSGASIAGPALAWWLTRYGATVTIVERAPELRTGGQAVDFKGAIHRAVLDKMGLWEEIERRATGGHDQTVIDADGRPVTVIPGDFTGGDVEIRRGDLAAILYERTVEDCEYVFGDTITSLTETADGLHVTFRDAAPRTFDLVVGADGIHSAVRRIAFGPEADYVHHLGFHYALADIGEVEGVHGGVMYNERGRMCAVGGPKAPAFFVFASKDTAAQLDAARDDVPAQQRMLADAYRGAGWRVGEIVDRMPASTGFYLDSISQVRIDRYSSGRVVLLGDSAWGNTLGGFGTGLAVVGAYVLAGELAAARGDHEVAFAQYEVLMRRYAKVAKAGNAGPFLAPRTRHGMWTRNALFRFRPMLWLMMRMTDDYATDVDLRDYPAPRGNLTES</sequence>
<dbReference type="AlphaFoldDB" id="A0A511D8B9"/>
<dbReference type="SUPFAM" id="SSF51905">
    <property type="entry name" value="FAD/NAD(P)-binding domain"/>
    <property type="match status" value="1"/>
</dbReference>
<dbReference type="OrthoDB" id="4293235at2"/>
<evidence type="ECO:0000313" key="2">
    <source>
        <dbReference type="EMBL" id="GEL21051.1"/>
    </source>
</evidence>
<dbReference type="Pfam" id="PF01494">
    <property type="entry name" value="FAD_binding_3"/>
    <property type="match status" value="1"/>
</dbReference>